<reference evidence="8 9" key="1">
    <citation type="submission" date="2016-10" db="EMBL/GenBank/DDBJ databases">
        <authorList>
            <person name="de Groot N.N."/>
        </authorList>
    </citation>
    <scope>NUCLEOTIDE SEQUENCE [LARGE SCALE GENOMIC DNA]</scope>
    <source>
        <strain evidence="8 9">CPCC 201354</strain>
    </source>
</reference>
<dbReference type="InterPro" id="IPR002491">
    <property type="entry name" value="ABC_transptr_periplasmic_BD"/>
</dbReference>
<organism evidence="8 9">
    <name type="scientific">Sinosporangium album</name>
    <dbReference type="NCBI Taxonomy" id="504805"/>
    <lineage>
        <taxon>Bacteria</taxon>
        <taxon>Bacillati</taxon>
        <taxon>Actinomycetota</taxon>
        <taxon>Actinomycetes</taxon>
        <taxon>Streptosporangiales</taxon>
        <taxon>Streptosporangiaceae</taxon>
        <taxon>Sinosporangium</taxon>
    </lineage>
</organism>
<dbReference type="PANTHER" id="PTHR30532">
    <property type="entry name" value="IRON III DICITRATE-BINDING PERIPLASMIC PROTEIN"/>
    <property type="match status" value="1"/>
</dbReference>
<feature type="domain" description="Fe/B12 periplasmic-binding" evidence="7">
    <location>
        <begin position="66"/>
        <end position="334"/>
    </location>
</feature>
<dbReference type="RefSeq" id="WP_093175868.1">
    <property type="nucleotide sequence ID" value="NZ_FNCN01000053.1"/>
</dbReference>
<dbReference type="SUPFAM" id="SSF53807">
    <property type="entry name" value="Helical backbone' metal receptor"/>
    <property type="match status" value="1"/>
</dbReference>
<evidence type="ECO:0000256" key="1">
    <source>
        <dbReference type="ARBA" id="ARBA00004196"/>
    </source>
</evidence>
<dbReference type="Proteomes" id="UP000198923">
    <property type="component" value="Unassembled WGS sequence"/>
</dbReference>
<dbReference type="AlphaFoldDB" id="A0A1G8KPH6"/>
<comment type="subcellular location">
    <subcellularLocation>
        <location evidence="1">Cell envelope</location>
    </subcellularLocation>
</comment>
<feature type="chain" id="PRO_5011478290" evidence="6">
    <location>
        <begin position="32"/>
        <end position="335"/>
    </location>
</feature>
<comment type="similarity">
    <text evidence="2">Belongs to the bacterial solute-binding protein 8 family.</text>
</comment>
<dbReference type="STRING" id="504805.SAMN05421505_15312"/>
<dbReference type="PROSITE" id="PS51257">
    <property type="entry name" value="PROKAR_LIPOPROTEIN"/>
    <property type="match status" value="1"/>
</dbReference>
<evidence type="ECO:0000259" key="7">
    <source>
        <dbReference type="PROSITE" id="PS50983"/>
    </source>
</evidence>
<dbReference type="InterPro" id="IPR051313">
    <property type="entry name" value="Bact_iron-sidero_bind"/>
</dbReference>
<evidence type="ECO:0000313" key="8">
    <source>
        <dbReference type="EMBL" id="SDI45286.1"/>
    </source>
</evidence>
<dbReference type="EMBL" id="FNCN01000053">
    <property type="protein sequence ID" value="SDI45286.1"/>
    <property type="molecule type" value="Genomic_DNA"/>
</dbReference>
<evidence type="ECO:0000256" key="3">
    <source>
        <dbReference type="ARBA" id="ARBA00022448"/>
    </source>
</evidence>
<feature type="region of interest" description="Disordered" evidence="5">
    <location>
        <begin position="28"/>
        <end position="50"/>
    </location>
</feature>
<keyword evidence="3" id="KW-0813">Transport</keyword>
<dbReference type="GO" id="GO:1901678">
    <property type="term" value="P:iron coordination entity transport"/>
    <property type="evidence" value="ECO:0007669"/>
    <property type="project" value="UniProtKB-ARBA"/>
</dbReference>
<gene>
    <name evidence="8" type="ORF">SAMN05421505_15312</name>
</gene>
<dbReference type="GO" id="GO:0030288">
    <property type="term" value="C:outer membrane-bounded periplasmic space"/>
    <property type="evidence" value="ECO:0007669"/>
    <property type="project" value="TreeGrafter"/>
</dbReference>
<feature type="compositionally biased region" description="Low complexity" evidence="5">
    <location>
        <begin position="28"/>
        <end position="44"/>
    </location>
</feature>
<dbReference type="PROSITE" id="PS50983">
    <property type="entry name" value="FE_B12_PBP"/>
    <property type="match status" value="1"/>
</dbReference>
<keyword evidence="4 6" id="KW-0732">Signal</keyword>
<feature type="signal peptide" evidence="6">
    <location>
        <begin position="1"/>
        <end position="31"/>
    </location>
</feature>
<keyword evidence="9" id="KW-1185">Reference proteome</keyword>
<dbReference type="PANTHER" id="PTHR30532:SF24">
    <property type="entry name" value="FERRIC ENTEROBACTIN-BINDING PERIPLASMIC PROTEIN FEPB"/>
    <property type="match status" value="1"/>
</dbReference>
<evidence type="ECO:0000256" key="5">
    <source>
        <dbReference type="SAM" id="MobiDB-lite"/>
    </source>
</evidence>
<evidence type="ECO:0000256" key="2">
    <source>
        <dbReference type="ARBA" id="ARBA00008814"/>
    </source>
</evidence>
<accession>A0A1G8KPH6</accession>
<name>A0A1G8KPH6_9ACTN</name>
<proteinExistence type="inferred from homology"/>
<sequence>MTPRPLIPALALALALALAGCGAPSSGTASSAGSAPAASGPPSAEGFPVTVTHGLGTTTIPHKPRRVVALGFADAQIAAALDAPVVGVARNPSAKDGNWPGVTPPYPAALQSLDSLTPNLERVAALKPDLILMTTAQPAFGSAYARLSTIAPVIPYKNELLQDSGDDLTLMIGQALGESAKATELVARSRERLAAFAAEHPTLKGKKYVFGQQYSGNIYIVAAPDGPSAAFFSALGMKQPDELAALPVQQGGAGQLSEERLDLLDTADVGFFGVYTDKERAEFEGRPLASSLDLVKKGNLHYVTLDDASLLLGPNPAVTETLLERLRPALEKIAR</sequence>
<protein>
    <submittedName>
        <fullName evidence="8">Iron complex transport system substrate-binding protein</fullName>
    </submittedName>
</protein>
<dbReference type="OrthoDB" id="1846031at2"/>
<dbReference type="Pfam" id="PF01497">
    <property type="entry name" value="Peripla_BP_2"/>
    <property type="match status" value="1"/>
</dbReference>
<evidence type="ECO:0000256" key="4">
    <source>
        <dbReference type="ARBA" id="ARBA00022729"/>
    </source>
</evidence>
<dbReference type="Gene3D" id="3.40.50.1980">
    <property type="entry name" value="Nitrogenase molybdenum iron protein domain"/>
    <property type="match status" value="2"/>
</dbReference>
<evidence type="ECO:0000313" key="9">
    <source>
        <dbReference type="Proteomes" id="UP000198923"/>
    </source>
</evidence>
<evidence type="ECO:0000256" key="6">
    <source>
        <dbReference type="SAM" id="SignalP"/>
    </source>
</evidence>